<reference evidence="6 7" key="1">
    <citation type="submission" date="2013-07" db="EMBL/GenBank/DDBJ databases">
        <title>The Genome Sequence of Cryptococcus heveanensis BCC8398.</title>
        <authorList>
            <consortium name="The Broad Institute Genome Sequencing Platform"/>
            <person name="Cuomo C."/>
            <person name="Litvintseva A."/>
            <person name="Chen Y."/>
            <person name="Heitman J."/>
            <person name="Sun S."/>
            <person name="Springer D."/>
            <person name="Dromer F."/>
            <person name="Young S.K."/>
            <person name="Zeng Q."/>
            <person name="Gargeya S."/>
            <person name="Fitzgerald M."/>
            <person name="Abouelleil A."/>
            <person name="Alvarado L."/>
            <person name="Berlin A.M."/>
            <person name="Chapman S.B."/>
            <person name="Dewar J."/>
            <person name="Goldberg J."/>
            <person name="Griggs A."/>
            <person name="Gujja S."/>
            <person name="Hansen M."/>
            <person name="Howarth C."/>
            <person name="Imamovic A."/>
            <person name="Larimer J."/>
            <person name="McCowan C."/>
            <person name="Murphy C."/>
            <person name="Pearson M."/>
            <person name="Priest M."/>
            <person name="Roberts A."/>
            <person name="Saif S."/>
            <person name="Shea T."/>
            <person name="Sykes S."/>
            <person name="Wortman J."/>
            <person name="Nusbaum C."/>
            <person name="Birren B."/>
        </authorList>
    </citation>
    <scope>NUCLEOTIDE SEQUENCE [LARGE SCALE GENOMIC DNA]</scope>
    <source>
        <strain evidence="6 7">BCC8398</strain>
    </source>
</reference>
<dbReference type="EMBL" id="KV700128">
    <property type="protein sequence ID" value="OCF32781.1"/>
    <property type="molecule type" value="Genomic_DNA"/>
</dbReference>
<gene>
    <name evidence="6" type="ORF">I316_05416</name>
</gene>
<dbReference type="InterPro" id="IPR006913">
    <property type="entry name" value="CENP-V/GFA"/>
</dbReference>
<evidence type="ECO:0000256" key="2">
    <source>
        <dbReference type="ARBA" id="ARBA00022723"/>
    </source>
</evidence>
<dbReference type="GO" id="GO:0016846">
    <property type="term" value="F:carbon-sulfur lyase activity"/>
    <property type="evidence" value="ECO:0007669"/>
    <property type="project" value="InterPro"/>
</dbReference>
<evidence type="ECO:0000256" key="1">
    <source>
        <dbReference type="ARBA" id="ARBA00005495"/>
    </source>
</evidence>
<dbReference type="GO" id="GO:0046872">
    <property type="term" value="F:metal ion binding"/>
    <property type="evidence" value="ECO:0007669"/>
    <property type="project" value="UniProtKB-KW"/>
</dbReference>
<keyword evidence="4" id="KW-0456">Lyase</keyword>
<dbReference type="Pfam" id="PF04828">
    <property type="entry name" value="GFA"/>
    <property type="match status" value="1"/>
</dbReference>
<feature type="domain" description="CENP-V/GFA" evidence="5">
    <location>
        <begin position="3"/>
        <end position="118"/>
    </location>
</feature>
<reference evidence="7" key="2">
    <citation type="submission" date="2013-12" db="EMBL/GenBank/DDBJ databases">
        <title>Evolution of pathogenesis and genome organization in the Tremellales.</title>
        <authorList>
            <person name="Cuomo C."/>
            <person name="Litvintseva A."/>
            <person name="Heitman J."/>
            <person name="Chen Y."/>
            <person name="Sun S."/>
            <person name="Springer D."/>
            <person name="Dromer F."/>
            <person name="Young S."/>
            <person name="Zeng Q."/>
            <person name="Chapman S."/>
            <person name="Gujja S."/>
            <person name="Saif S."/>
            <person name="Birren B."/>
        </authorList>
    </citation>
    <scope>NUCLEOTIDE SEQUENCE [LARGE SCALE GENOMIC DNA]</scope>
    <source>
        <strain evidence="7">BCC8398</strain>
    </source>
</reference>
<dbReference type="OrthoDB" id="428768at2759"/>
<dbReference type="Gene3D" id="3.90.1590.10">
    <property type="entry name" value="glutathione-dependent formaldehyde- activating enzyme (gfa)"/>
    <property type="match status" value="1"/>
</dbReference>
<name>A0A1B9GP42_9TREE</name>
<evidence type="ECO:0000256" key="3">
    <source>
        <dbReference type="ARBA" id="ARBA00022833"/>
    </source>
</evidence>
<dbReference type="AlphaFoldDB" id="A0A1B9GP42"/>
<protein>
    <recommendedName>
        <fullName evidence="5">CENP-V/GFA domain-containing protein</fullName>
    </recommendedName>
</protein>
<sequence>MPHTGSCLCGSVQIKVKSTEEKQIACHCTDCQKTSGSAHSTNILPKISDVELTGDVHEYNSQAASGNTVTRLFCGTCGSALAHKSKAFGDAMAVQTGNLPDFASIPFGAELFVKNRWTGLPQIPNADQAQTMPDN</sequence>
<keyword evidence="2" id="KW-0479">Metal-binding</keyword>
<dbReference type="PANTHER" id="PTHR33337:SF30">
    <property type="entry name" value="DUF636 DOMAIN PROTEIN (AFU_ORTHOLOGUE AFUA_1G03180)"/>
    <property type="match status" value="1"/>
</dbReference>
<dbReference type="Proteomes" id="UP000092666">
    <property type="component" value="Unassembled WGS sequence"/>
</dbReference>
<keyword evidence="7" id="KW-1185">Reference proteome</keyword>
<organism evidence="6 7">
    <name type="scientific">Kwoniella heveanensis BCC8398</name>
    <dbReference type="NCBI Taxonomy" id="1296120"/>
    <lineage>
        <taxon>Eukaryota</taxon>
        <taxon>Fungi</taxon>
        <taxon>Dikarya</taxon>
        <taxon>Basidiomycota</taxon>
        <taxon>Agaricomycotina</taxon>
        <taxon>Tremellomycetes</taxon>
        <taxon>Tremellales</taxon>
        <taxon>Cryptococcaceae</taxon>
        <taxon>Kwoniella</taxon>
    </lineage>
</organism>
<evidence type="ECO:0000313" key="7">
    <source>
        <dbReference type="Proteomes" id="UP000092666"/>
    </source>
</evidence>
<evidence type="ECO:0000313" key="6">
    <source>
        <dbReference type="EMBL" id="OCF32781.1"/>
    </source>
</evidence>
<comment type="similarity">
    <text evidence="1">Belongs to the Gfa family.</text>
</comment>
<dbReference type="InterPro" id="IPR011057">
    <property type="entry name" value="Mss4-like_sf"/>
</dbReference>
<evidence type="ECO:0000259" key="5">
    <source>
        <dbReference type="PROSITE" id="PS51891"/>
    </source>
</evidence>
<accession>A0A1B9GP42</accession>
<dbReference type="SUPFAM" id="SSF51316">
    <property type="entry name" value="Mss4-like"/>
    <property type="match status" value="1"/>
</dbReference>
<evidence type="ECO:0000256" key="4">
    <source>
        <dbReference type="ARBA" id="ARBA00023239"/>
    </source>
</evidence>
<dbReference type="PANTHER" id="PTHR33337">
    <property type="entry name" value="GFA DOMAIN-CONTAINING PROTEIN"/>
    <property type="match status" value="1"/>
</dbReference>
<keyword evidence="3" id="KW-0862">Zinc</keyword>
<dbReference type="STRING" id="1296120.A0A1B9GP42"/>
<dbReference type="PROSITE" id="PS51891">
    <property type="entry name" value="CENP_V_GFA"/>
    <property type="match status" value="1"/>
</dbReference>
<proteinExistence type="inferred from homology"/>